<protein>
    <submittedName>
        <fullName evidence="3">Uncharacterized protein</fullName>
    </submittedName>
</protein>
<accession>A0A914XLG3</accession>
<dbReference type="WBParaSite" id="PSAMB.scaffold867size39939.g9556.t1">
    <property type="protein sequence ID" value="PSAMB.scaffold867size39939.g9556.t1"/>
    <property type="gene ID" value="PSAMB.scaffold867size39939.g9556"/>
</dbReference>
<proteinExistence type="predicted"/>
<sequence>MSAKHSVVSLVSSADSSKQPLRTETRLLRQEGPMAASSSSREDDALSQSSGETEAMAMATLERLPKDNSNISKRSSMPSEIMERDNDNNNEQKKTKSTASKKQEPVDKSKTNGEKKHDFYDRECKHC</sequence>
<evidence type="ECO:0000313" key="3">
    <source>
        <dbReference type="WBParaSite" id="PSAMB.scaffold867size39939.g9556.t1"/>
    </source>
</evidence>
<feature type="compositionally biased region" description="Basic and acidic residues" evidence="1">
    <location>
        <begin position="81"/>
        <end position="94"/>
    </location>
</feature>
<evidence type="ECO:0000313" key="2">
    <source>
        <dbReference type="Proteomes" id="UP000887566"/>
    </source>
</evidence>
<organism evidence="2 3">
    <name type="scientific">Plectus sambesii</name>
    <dbReference type="NCBI Taxonomy" id="2011161"/>
    <lineage>
        <taxon>Eukaryota</taxon>
        <taxon>Metazoa</taxon>
        <taxon>Ecdysozoa</taxon>
        <taxon>Nematoda</taxon>
        <taxon>Chromadorea</taxon>
        <taxon>Plectida</taxon>
        <taxon>Plectina</taxon>
        <taxon>Plectoidea</taxon>
        <taxon>Plectidae</taxon>
        <taxon>Plectus</taxon>
    </lineage>
</organism>
<feature type="compositionally biased region" description="Polar residues" evidence="1">
    <location>
        <begin position="67"/>
        <end position="78"/>
    </location>
</feature>
<feature type="region of interest" description="Disordered" evidence="1">
    <location>
        <begin position="1"/>
        <end position="127"/>
    </location>
</feature>
<reference evidence="3" key="1">
    <citation type="submission" date="2022-11" db="UniProtKB">
        <authorList>
            <consortium name="WormBaseParasite"/>
        </authorList>
    </citation>
    <scope>IDENTIFICATION</scope>
</reference>
<dbReference type="AlphaFoldDB" id="A0A914XLG3"/>
<feature type="compositionally biased region" description="Basic and acidic residues" evidence="1">
    <location>
        <begin position="101"/>
        <end position="127"/>
    </location>
</feature>
<name>A0A914XLG3_9BILA</name>
<evidence type="ECO:0000256" key="1">
    <source>
        <dbReference type="SAM" id="MobiDB-lite"/>
    </source>
</evidence>
<dbReference type="Proteomes" id="UP000887566">
    <property type="component" value="Unplaced"/>
</dbReference>
<keyword evidence="2" id="KW-1185">Reference proteome</keyword>
<feature type="compositionally biased region" description="Low complexity" evidence="1">
    <location>
        <begin position="1"/>
        <end position="17"/>
    </location>
</feature>